<evidence type="ECO:0000256" key="1">
    <source>
        <dbReference type="ARBA" id="ARBA00004123"/>
    </source>
</evidence>
<evidence type="ECO:0000313" key="13">
    <source>
        <dbReference type="RefSeq" id="XP_055891197.1"/>
    </source>
</evidence>
<dbReference type="OMA" id="TACKMDQ"/>
<protein>
    <recommendedName>
        <fullName evidence="4">Centromere protein L</fullName>
    </recommendedName>
</protein>
<evidence type="ECO:0000256" key="4">
    <source>
        <dbReference type="ARBA" id="ARBA00016380"/>
    </source>
</evidence>
<comment type="similarity">
    <text evidence="3">Belongs to the CENP-L/IML3 family.</text>
</comment>
<evidence type="ECO:0000256" key="8">
    <source>
        <dbReference type="SAM" id="MobiDB-lite"/>
    </source>
</evidence>
<dbReference type="GeneID" id="106069632"/>
<keyword evidence="6" id="KW-0539">Nucleus</keyword>
<gene>
    <name evidence="10 11 12 13" type="primary">LOC106069632</name>
</gene>
<dbReference type="RefSeq" id="XP_055891195.1">
    <property type="nucleotide sequence ID" value="XM_056035220.1"/>
</dbReference>
<evidence type="ECO:0000313" key="12">
    <source>
        <dbReference type="RefSeq" id="XP_055891196.1"/>
    </source>
</evidence>
<dbReference type="Proteomes" id="UP001165740">
    <property type="component" value="Chromosome 7"/>
</dbReference>
<keyword evidence="7" id="KW-0137">Centromere</keyword>
<name>A0A9W3AVI1_BIOGL</name>
<evidence type="ECO:0000313" key="9">
    <source>
        <dbReference type="Proteomes" id="UP001165740"/>
    </source>
</evidence>
<evidence type="ECO:0000256" key="7">
    <source>
        <dbReference type="ARBA" id="ARBA00023328"/>
    </source>
</evidence>
<sequence>MTETPQNSSTVPSKILHVYTPFSARRRTPGTAPYSQRQKNRKLTAPSNESFESVEIFDYSGLLKKTWRLYSLSPLYNFKVNAQSFKKYARSLDASLTEDKCSFASSNGGSERSSFTVYKGLKFNADDPEAVQIQVTEKRNGGGSTIVLNALMFCVDIGDHPVPAAHKAHFTYYPVIMITGNKLRSNVVLNWLERHFDCHTSPLTFSNNDLRWILACCSTRDAGHKAAPVLLQYSLQNVCEGIKTIDCRFESTFCRELWQRIQNTSLSSLTTLKEDDVETFVGALESHLEYTMHIVFSKLTLSEVGTPIAYVSSQGKIKLFQSEDIYLPLHLVSSIANDKLTQFSLTQTKPVLNTSG</sequence>
<evidence type="ECO:0000256" key="2">
    <source>
        <dbReference type="ARBA" id="ARBA00004584"/>
    </source>
</evidence>
<comment type="subcellular location">
    <subcellularLocation>
        <location evidence="2">Chromosome</location>
        <location evidence="2">Centromere</location>
    </subcellularLocation>
    <subcellularLocation>
        <location evidence="1">Nucleus</location>
    </subcellularLocation>
</comment>
<organism evidence="9 10">
    <name type="scientific">Biomphalaria glabrata</name>
    <name type="common">Bloodfluke planorb</name>
    <name type="synonym">Freshwater snail</name>
    <dbReference type="NCBI Taxonomy" id="6526"/>
    <lineage>
        <taxon>Eukaryota</taxon>
        <taxon>Metazoa</taxon>
        <taxon>Spiralia</taxon>
        <taxon>Lophotrochozoa</taxon>
        <taxon>Mollusca</taxon>
        <taxon>Gastropoda</taxon>
        <taxon>Heterobranchia</taxon>
        <taxon>Euthyneura</taxon>
        <taxon>Panpulmonata</taxon>
        <taxon>Hygrophila</taxon>
        <taxon>Lymnaeoidea</taxon>
        <taxon>Planorbidae</taxon>
        <taxon>Biomphalaria</taxon>
    </lineage>
</organism>
<dbReference type="AlphaFoldDB" id="A0A9W3AVI1"/>
<reference evidence="10 11" key="1">
    <citation type="submission" date="2025-04" db="UniProtKB">
        <authorList>
            <consortium name="RefSeq"/>
        </authorList>
    </citation>
    <scope>IDENTIFICATION</scope>
</reference>
<dbReference type="GO" id="GO:0000775">
    <property type="term" value="C:chromosome, centromeric region"/>
    <property type="evidence" value="ECO:0007669"/>
    <property type="project" value="UniProtKB-SubCell"/>
</dbReference>
<keyword evidence="9" id="KW-1185">Reference proteome</keyword>
<evidence type="ECO:0000256" key="6">
    <source>
        <dbReference type="ARBA" id="ARBA00023242"/>
    </source>
</evidence>
<feature type="region of interest" description="Disordered" evidence="8">
    <location>
        <begin position="26"/>
        <end position="46"/>
    </location>
</feature>
<dbReference type="OrthoDB" id="8864979at2759"/>
<dbReference type="PANTHER" id="PTHR31740">
    <property type="entry name" value="CENTROMERE PROTEIN L"/>
    <property type="match status" value="1"/>
</dbReference>
<dbReference type="GO" id="GO:0005634">
    <property type="term" value="C:nucleus"/>
    <property type="evidence" value="ECO:0007669"/>
    <property type="project" value="UniProtKB-SubCell"/>
</dbReference>
<keyword evidence="5" id="KW-0158">Chromosome</keyword>
<dbReference type="RefSeq" id="XP_055891197.1">
    <property type="nucleotide sequence ID" value="XM_056035222.1"/>
</dbReference>
<accession>A0A9W3AVI1</accession>
<evidence type="ECO:0000256" key="5">
    <source>
        <dbReference type="ARBA" id="ARBA00022454"/>
    </source>
</evidence>
<dbReference type="RefSeq" id="XP_055891196.1">
    <property type="nucleotide sequence ID" value="XM_056035221.1"/>
</dbReference>
<dbReference type="InterPro" id="IPR025204">
    <property type="entry name" value="CENP-L"/>
</dbReference>
<dbReference type="Pfam" id="PF13092">
    <property type="entry name" value="CENP-L"/>
    <property type="match status" value="1"/>
</dbReference>
<evidence type="ECO:0000256" key="3">
    <source>
        <dbReference type="ARBA" id="ARBA00011060"/>
    </source>
</evidence>
<dbReference type="RefSeq" id="XP_055891194.1">
    <property type="nucleotide sequence ID" value="XM_056035219.1"/>
</dbReference>
<proteinExistence type="inferred from homology"/>
<evidence type="ECO:0000313" key="10">
    <source>
        <dbReference type="RefSeq" id="XP_055891194.1"/>
    </source>
</evidence>
<dbReference type="PANTHER" id="PTHR31740:SF2">
    <property type="entry name" value="CENTROMERE PROTEIN L"/>
    <property type="match status" value="1"/>
</dbReference>
<evidence type="ECO:0000313" key="11">
    <source>
        <dbReference type="RefSeq" id="XP_055891195.1"/>
    </source>
</evidence>